<name>A0A9N7QQK1_9MYCO</name>
<keyword evidence="2" id="KW-1185">Reference proteome</keyword>
<dbReference type="Proteomes" id="UP001058626">
    <property type="component" value="Chromosome"/>
</dbReference>
<gene>
    <name evidence="1" type="ORF">NJB1907Z4_C51950</name>
</gene>
<protein>
    <submittedName>
        <fullName evidence="1">Uncharacterized protein</fullName>
    </submittedName>
</protein>
<evidence type="ECO:0000313" key="1">
    <source>
        <dbReference type="EMBL" id="BDN84980.1"/>
    </source>
</evidence>
<accession>A0A9N7QQK1</accession>
<reference evidence="1" key="1">
    <citation type="submission" date="2022-06" db="EMBL/GenBank/DDBJ databases">
        <title>Complete genome sequence of Mycobacterium pseudoshottsii NJB1907-Z4.</title>
        <authorList>
            <person name="Komine T."/>
            <person name="Fukano H."/>
            <person name="Wada S."/>
        </authorList>
    </citation>
    <scope>NUCLEOTIDE SEQUENCE</scope>
    <source>
        <strain evidence="1">NJB1907-Z4</strain>
    </source>
</reference>
<proteinExistence type="predicted"/>
<evidence type="ECO:0000313" key="2">
    <source>
        <dbReference type="Proteomes" id="UP001058626"/>
    </source>
</evidence>
<dbReference type="EMBL" id="AP026367">
    <property type="protein sequence ID" value="BDN84980.1"/>
    <property type="molecule type" value="Genomic_DNA"/>
</dbReference>
<organism evidence="1 2">
    <name type="scientific">Mycobacterium pseudoshottsii</name>
    <dbReference type="NCBI Taxonomy" id="265949"/>
    <lineage>
        <taxon>Bacteria</taxon>
        <taxon>Bacillati</taxon>
        <taxon>Actinomycetota</taxon>
        <taxon>Actinomycetes</taxon>
        <taxon>Mycobacteriales</taxon>
        <taxon>Mycobacteriaceae</taxon>
        <taxon>Mycobacterium</taxon>
        <taxon>Mycobacterium ulcerans group</taxon>
    </lineage>
</organism>
<dbReference type="AlphaFoldDB" id="A0A9N7QQK1"/>
<sequence>MLVPAVMVVCCGGPVGPVRGAGKVGPVPVGSAVLVVVAACSAGMAAPAGSVVPGRVGLVVPAVLVAMRGCSVSVGLVTWVVPASGSRPTLVCRLVVRVAPGGVAVC</sequence>